<accession>A0A6I1DY33</accession>
<dbReference type="Gene3D" id="3.40.50.12230">
    <property type="match status" value="1"/>
</dbReference>
<dbReference type="Proteomes" id="UP000429785">
    <property type="component" value="Unassembled WGS sequence"/>
</dbReference>
<gene>
    <name evidence="2" type="ORF">F8C76_02980</name>
</gene>
<organism evidence="2 3">
    <name type="scientific">Flagellimonas olearia</name>
    <dbReference type="NCBI Taxonomy" id="552546"/>
    <lineage>
        <taxon>Bacteria</taxon>
        <taxon>Pseudomonadati</taxon>
        <taxon>Bacteroidota</taxon>
        <taxon>Flavobacteriia</taxon>
        <taxon>Flavobacteriales</taxon>
        <taxon>Flavobacteriaceae</taxon>
        <taxon>Flagellimonas</taxon>
    </lineage>
</organism>
<evidence type="ECO:0000259" key="1">
    <source>
        <dbReference type="Pfam" id="PF00551"/>
    </source>
</evidence>
<dbReference type="EMBL" id="WELG01000001">
    <property type="protein sequence ID" value="KAB7530486.1"/>
    <property type="molecule type" value="Genomic_DNA"/>
</dbReference>
<evidence type="ECO:0000313" key="3">
    <source>
        <dbReference type="Proteomes" id="UP000429785"/>
    </source>
</evidence>
<dbReference type="SUPFAM" id="SSF53328">
    <property type="entry name" value="Formyltransferase"/>
    <property type="match status" value="1"/>
</dbReference>
<dbReference type="RefSeq" id="WP_152130405.1">
    <property type="nucleotide sequence ID" value="NZ_WELG01000001.1"/>
</dbReference>
<feature type="domain" description="Formyl transferase N-terminal" evidence="1">
    <location>
        <begin position="126"/>
        <end position="197"/>
    </location>
</feature>
<dbReference type="PANTHER" id="PTHR11138">
    <property type="entry name" value="METHIONYL-TRNA FORMYLTRANSFERASE"/>
    <property type="match status" value="1"/>
</dbReference>
<dbReference type="PANTHER" id="PTHR11138:SF5">
    <property type="entry name" value="METHIONYL-TRNA FORMYLTRANSFERASE, MITOCHONDRIAL"/>
    <property type="match status" value="1"/>
</dbReference>
<dbReference type="AlphaFoldDB" id="A0A6I1DY33"/>
<sequence>MDVLILTSNLRNSASLHLETLLTSDKLNVKMVIYNQGKVMNKRKYYRRRVRKIFKIGPLGALNGVRMRKWYSTDIINHLNIAPIDEICRQNNIPFKTTPNINHPDTILFMKNSGAELGISIGNSYIGERVFKTPRYGMINIHYEELPLYQNANAVIWQIYNASDHSGYTIHEIDKHIDTGNILLKELVPITFHNKLGDTVTHTLANIIQKSTGGMVKVLENFEHFHLARTSQKNGVKYTTPSISQFLRMLRTHKAMKVKSLIGSFYFEVVSVSFELETSLGFPTF</sequence>
<reference evidence="2 3" key="1">
    <citation type="submission" date="2019-10" db="EMBL/GenBank/DDBJ databases">
        <title>Muricauda olearia CL-SS4 JCM15563 genome.</title>
        <authorList>
            <person name="Liu L."/>
        </authorList>
    </citation>
    <scope>NUCLEOTIDE SEQUENCE [LARGE SCALE GENOMIC DNA]</scope>
    <source>
        <strain evidence="2 3">CL-SS4</strain>
    </source>
</reference>
<evidence type="ECO:0000313" key="2">
    <source>
        <dbReference type="EMBL" id="KAB7530486.1"/>
    </source>
</evidence>
<dbReference type="InterPro" id="IPR036477">
    <property type="entry name" value="Formyl_transf_N_sf"/>
</dbReference>
<proteinExistence type="predicted"/>
<dbReference type="GO" id="GO:0004479">
    <property type="term" value="F:methionyl-tRNA formyltransferase activity"/>
    <property type="evidence" value="ECO:0007669"/>
    <property type="project" value="TreeGrafter"/>
</dbReference>
<dbReference type="InterPro" id="IPR002376">
    <property type="entry name" value="Formyl_transf_N"/>
</dbReference>
<comment type="caution">
    <text evidence="2">The sequence shown here is derived from an EMBL/GenBank/DDBJ whole genome shotgun (WGS) entry which is preliminary data.</text>
</comment>
<name>A0A6I1DY33_9FLAO</name>
<dbReference type="OrthoDB" id="9802815at2"/>
<protein>
    <recommendedName>
        <fullName evidence="1">Formyl transferase N-terminal domain-containing protein</fullName>
    </recommendedName>
</protein>
<dbReference type="Pfam" id="PF00551">
    <property type="entry name" value="Formyl_trans_N"/>
    <property type="match status" value="1"/>
</dbReference>